<name>A0A1X9SLP2_9BACT</name>
<dbReference type="GO" id="GO:0006310">
    <property type="term" value="P:DNA recombination"/>
    <property type="evidence" value="ECO:0007669"/>
    <property type="project" value="UniProtKB-KW"/>
</dbReference>
<dbReference type="EMBL" id="CP015578">
    <property type="protein sequence ID" value="ARQ97176.1"/>
    <property type="molecule type" value="Genomic_DNA"/>
</dbReference>
<dbReference type="PANTHER" id="PTHR30563:SF0">
    <property type="entry name" value="DNA RECOMBINATION PROTEIN RMUC"/>
    <property type="match status" value="1"/>
</dbReference>
<evidence type="ECO:0000313" key="7">
    <source>
        <dbReference type="EMBL" id="ARQ97176.1"/>
    </source>
</evidence>
<proteinExistence type="inferred from homology"/>
<protein>
    <submittedName>
        <fullName evidence="7">DNA recombination protein</fullName>
    </submittedName>
</protein>
<dbReference type="GeneID" id="46920891"/>
<feature type="transmembrane region" description="Helical" evidence="6">
    <location>
        <begin position="6"/>
        <end position="24"/>
    </location>
</feature>
<dbReference type="KEGG" id="clx:CLAN_0418"/>
<organism evidence="7 8">
    <name type="scientific">Campylobacter lanienae NCTC 13004</name>
    <dbReference type="NCBI Taxonomy" id="1031753"/>
    <lineage>
        <taxon>Bacteria</taxon>
        <taxon>Pseudomonadati</taxon>
        <taxon>Campylobacterota</taxon>
        <taxon>Epsilonproteobacteria</taxon>
        <taxon>Campylobacterales</taxon>
        <taxon>Campylobacteraceae</taxon>
        <taxon>Campylobacter</taxon>
    </lineage>
</organism>
<evidence type="ECO:0000256" key="4">
    <source>
        <dbReference type="ARBA" id="ARBA00023172"/>
    </source>
</evidence>
<keyword evidence="6" id="KW-0812">Transmembrane</keyword>
<dbReference type="PANTHER" id="PTHR30563">
    <property type="entry name" value="DNA RECOMBINATION PROTEIN RMUC"/>
    <property type="match status" value="1"/>
</dbReference>
<evidence type="ECO:0000256" key="5">
    <source>
        <dbReference type="SAM" id="Coils"/>
    </source>
</evidence>
<dbReference type="InterPro" id="IPR003798">
    <property type="entry name" value="DNA_recombination_RmuC"/>
</dbReference>
<evidence type="ECO:0000256" key="6">
    <source>
        <dbReference type="SAM" id="Phobius"/>
    </source>
</evidence>
<gene>
    <name evidence="7" type="primary">rmuC</name>
    <name evidence="7" type="ORF">CLAN_0418</name>
</gene>
<dbReference type="Pfam" id="PF02646">
    <property type="entry name" value="RmuC"/>
    <property type="match status" value="1"/>
</dbReference>
<accession>A0A1X9SLP2</accession>
<reference evidence="8" key="1">
    <citation type="journal article" date="2017" name="Genome Biol. Evol.">
        <title>Comparative Genomic Analysis Identifies a Campylobacter Clade Deficient in Selenium Metabolism.</title>
        <authorList>
            <person name="Miller W.G."/>
            <person name="Yee E."/>
            <person name="Lopes B.S."/>
            <person name="Chapman M.H."/>
            <person name="Huynh S."/>
            <person name="Bono J.L."/>
            <person name="Parker C.T."/>
            <person name="Strachan N.J.C."/>
            <person name="Forbes K.J."/>
        </authorList>
    </citation>
    <scope>NUCLEOTIDE SEQUENCE [LARGE SCALE GENOMIC DNA]</scope>
    <source>
        <strain evidence="8">NCTC 13004</strain>
    </source>
</reference>
<evidence type="ECO:0000256" key="2">
    <source>
        <dbReference type="ARBA" id="ARBA00009840"/>
    </source>
</evidence>
<evidence type="ECO:0000256" key="3">
    <source>
        <dbReference type="ARBA" id="ARBA00023054"/>
    </source>
</evidence>
<comment type="function">
    <text evidence="1">Involved in DNA recombination.</text>
</comment>
<comment type="similarity">
    <text evidence="2">Belongs to the RmuC family.</text>
</comment>
<feature type="coiled-coil region" evidence="5">
    <location>
        <begin position="44"/>
        <end position="109"/>
    </location>
</feature>
<keyword evidence="3 5" id="KW-0175">Coiled coil</keyword>
<keyword evidence="4" id="KW-0233">DNA recombination</keyword>
<sequence length="436" mass="49872">MIEILIAIVVVAVCVCVWLGVVLFKKHTQLVSLGQKFSDLSANLSIKDQELNSIKDENKNLQEQNIQNIQQITQLTTKLDSANEINNELKKRQDELDNKTREYFELKTKQMSENLLNLNSKEMRENSAKILESLITPLKDEINKYQKSNLEINNTFKVNFENLKSETKGVITQARNLADALKGNKKILGNWGEIQLDSVLQSSGLILGVNYEKQVSYKDENGNQKYLDVVVKFDESKRAIIDAKCSLINYNEYHNATDESQKDSYAKALAKDIKNHIDNLNSKDYAFLDSKNYEYIFMFIPNDNMLFVALSADSALYEYAYEKGIFITTPLTLLMALKTVYICWKNLKSDENATKIFIEAGKIYDKFDVFIKNYERLENQVIAMSKAIEDGKITLYQGRGNLISKFENLKKLGAKTTKTLPYTTSDDEILIEPPLS</sequence>
<evidence type="ECO:0000256" key="1">
    <source>
        <dbReference type="ARBA" id="ARBA00003416"/>
    </source>
</evidence>
<evidence type="ECO:0000313" key="8">
    <source>
        <dbReference type="Proteomes" id="UP000202031"/>
    </source>
</evidence>
<keyword evidence="6" id="KW-1133">Transmembrane helix</keyword>
<reference evidence="8" key="2">
    <citation type="journal article" date="2017" name="Genome Biol. Evol.">
        <title>Comparative genomic analysis identifies a Campylobacter clade deficient in selenium metabolism.</title>
        <authorList>
            <person name="Miller W.G."/>
            <person name="Yee E."/>
            <person name="Lopes B.S."/>
            <person name="Chapman M.H."/>
            <person name="Huynh S."/>
            <person name="Bono J.L."/>
            <person name="Parker C.T."/>
            <person name="Strachan N.J.C."/>
            <person name="Forbes K.J."/>
        </authorList>
    </citation>
    <scope>NUCLEOTIDE SEQUENCE [LARGE SCALE GENOMIC DNA]</scope>
    <source>
        <strain evidence="8">NCTC 13004</strain>
    </source>
</reference>
<keyword evidence="6" id="KW-0472">Membrane</keyword>
<dbReference type="AlphaFoldDB" id="A0A1X9SLP2"/>
<dbReference type="Proteomes" id="UP000202031">
    <property type="component" value="Chromosome"/>
</dbReference>
<dbReference type="RefSeq" id="WP_100591037.1">
    <property type="nucleotide sequence ID" value="NZ_CP015578.1"/>
</dbReference>